<proteinExistence type="predicted"/>
<dbReference type="CDD" id="cd06579">
    <property type="entry name" value="TM_PBP1_transp_AraH_like"/>
    <property type="match status" value="1"/>
</dbReference>
<keyword evidence="6 9" id="KW-1133">Transmembrane helix</keyword>
<dbReference type="GO" id="GO:0022857">
    <property type="term" value="F:transmembrane transporter activity"/>
    <property type="evidence" value="ECO:0007669"/>
    <property type="project" value="InterPro"/>
</dbReference>
<dbReference type="PANTHER" id="PTHR32196:SF71">
    <property type="entry name" value="AUTOINDUCER 2 IMPORT SYSTEM PERMEASE PROTEIN LSRD"/>
    <property type="match status" value="1"/>
</dbReference>
<dbReference type="EMBL" id="CP017269">
    <property type="protein sequence ID" value="AOT71571.1"/>
    <property type="molecule type" value="Genomic_DNA"/>
</dbReference>
<dbReference type="RefSeq" id="WP_069979554.1">
    <property type="nucleotide sequence ID" value="NZ_CP017269.1"/>
</dbReference>
<sequence length="345" mass="36669">MDRVNKILKGNSYIHQLNKIFKWETMLIFILILEIVVFGLINPRFLKLNVLLYSINDFVCICIISLFVTFVVITGGIDISVGSIIGLVSIVIGVAWKLAGVNIWLTIPIAILSGALCGALNGFLIAYTGVQAMVVTLGGMFLYSGLSLVVMGISGASAFEGISGMPQEFINVSNGSLFNIPNPFIIFIALVIVSYILLHKTKYGRYVFLVGINKNTARYSGINTKMVTMSTYMLSGVSAAIAGIVLTSYLGGSRPDLGAEMTLPIVTAVVLGGTAITGGKGGVIGTALASVIVGILRFGLQMANVSSQYISVAIGLLLILAVAMRSISVRSLFNLKGSVRLRLSK</sequence>
<keyword evidence="4" id="KW-0997">Cell inner membrane</keyword>
<feature type="transmembrane region" description="Helical" evidence="9">
    <location>
        <begin position="105"/>
        <end position="127"/>
    </location>
</feature>
<evidence type="ECO:0000256" key="7">
    <source>
        <dbReference type="ARBA" id="ARBA00023136"/>
    </source>
</evidence>
<evidence type="ECO:0000256" key="2">
    <source>
        <dbReference type="ARBA" id="ARBA00022448"/>
    </source>
</evidence>
<reference evidence="10 11" key="1">
    <citation type="submission" date="2016-09" db="EMBL/GenBank/DDBJ databases">
        <title>Genomic analysis reveals versatility of anaerobic energy metabolism of Geosporobacter ferrireducens IRF9 of phylum Firmicutes.</title>
        <authorList>
            <person name="Kim S.-J."/>
        </authorList>
    </citation>
    <scope>NUCLEOTIDE SEQUENCE [LARGE SCALE GENOMIC DNA]</scope>
    <source>
        <strain evidence="10 11">IRF9</strain>
    </source>
</reference>
<dbReference type="GO" id="GO:0005886">
    <property type="term" value="C:plasma membrane"/>
    <property type="evidence" value="ECO:0007669"/>
    <property type="project" value="UniProtKB-SubCell"/>
</dbReference>
<evidence type="ECO:0000256" key="1">
    <source>
        <dbReference type="ARBA" id="ARBA00004651"/>
    </source>
</evidence>
<evidence type="ECO:0000256" key="9">
    <source>
        <dbReference type="SAM" id="Phobius"/>
    </source>
</evidence>
<feature type="transmembrane region" description="Helical" evidence="9">
    <location>
        <begin position="179"/>
        <end position="198"/>
    </location>
</feature>
<keyword evidence="7 9" id="KW-0472">Membrane</keyword>
<dbReference type="Pfam" id="PF02653">
    <property type="entry name" value="BPD_transp_2"/>
    <property type="match status" value="1"/>
</dbReference>
<protein>
    <recommendedName>
        <fullName evidence="8">Autoinducer 2 import system permease protein LsrD</fullName>
    </recommendedName>
</protein>
<evidence type="ECO:0000313" key="11">
    <source>
        <dbReference type="Proteomes" id="UP000095743"/>
    </source>
</evidence>
<dbReference type="OrthoDB" id="9813906at2"/>
<dbReference type="PANTHER" id="PTHR32196">
    <property type="entry name" value="ABC TRANSPORTER PERMEASE PROTEIN YPHD-RELATED-RELATED"/>
    <property type="match status" value="1"/>
</dbReference>
<keyword evidence="11" id="KW-1185">Reference proteome</keyword>
<dbReference type="InterPro" id="IPR001851">
    <property type="entry name" value="ABC_transp_permease"/>
</dbReference>
<keyword evidence="3" id="KW-1003">Cell membrane</keyword>
<feature type="transmembrane region" description="Helical" evidence="9">
    <location>
        <begin position="257"/>
        <end position="276"/>
    </location>
</feature>
<feature type="transmembrane region" description="Helical" evidence="9">
    <location>
        <begin position="53"/>
        <end position="73"/>
    </location>
</feature>
<evidence type="ECO:0000256" key="3">
    <source>
        <dbReference type="ARBA" id="ARBA00022475"/>
    </source>
</evidence>
<evidence type="ECO:0000256" key="8">
    <source>
        <dbReference type="ARBA" id="ARBA00039381"/>
    </source>
</evidence>
<dbReference type="KEGG" id="gfe:Gferi_19755"/>
<evidence type="ECO:0000313" key="10">
    <source>
        <dbReference type="EMBL" id="AOT71571.1"/>
    </source>
</evidence>
<feature type="transmembrane region" description="Helical" evidence="9">
    <location>
        <begin position="134"/>
        <end position="159"/>
    </location>
</feature>
<dbReference type="STRING" id="1424294.Gferi_19755"/>
<evidence type="ECO:0000256" key="4">
    <source>
        <dbReference type="ARBA" id="ARBA00022519"/>
    </source>
</evidence>
<comment type="subcellular location">
    <subcellularLocation>
        <location evidence="1">Cell membrane</location>
        <topology evidence="1">Multi-pass membrane protein</topology>
    </subcellularLocation>
</comment>
<feature type="transmembrane region" description="Helical" evidence="9">
    <location>
        <begin position="309"/>
        <end position="333"/>
    </location>
</feature>
<accession>A0A1D8GL01</accession>
<name>A0A1D8GL01_9FIRM</name>
<evidence type="ECO:0000256" key="5">
    <source>
        <dbReference type="ARBA" id="ARBA00022692"/>
    </source>
</evidence>
<dbReference type="Proteomes" id="UP000095743">
    <property type="component" value="Chromosome"/>
</dbReference>
<organism evidence="10 11">
    <name type="scientific">Geosporobacter ferrireducens</name>
    <dbReference type="NCBI Taxonomy" id="1424294"/>
    <lineage>
        <taxon>Bacteria</taxon>
        <taxon>Bacillati</taxon>
        <taxon>Bacillota</taxon>
        <taxon>Clostridia</taxon>
        <taxon>Peptostreptococcales</taxon>
        <taxon>Thermotaleaceae</taxon>
        <taxon>Geosporobacter</taxon>
    </lineage>
</organism>
<dbReference type="AlphaFoldDB" id="A0A1D8GL01"/>
<feature type="transmembrane region" description="Helical" evidence="9">
    <location>
        <begin position="80"/>
        <end position="99"/>
    </location>
</feature>
<keyword evidence="2" id="KW-0813">Transport</keyword>
<feature type="transmembrane region" description="Helical" evidence="9">
    <location>
        <begin position="21"/>
        <end position="41"/>
    </location>
</feature>
<keyword evidence="5 9" id="KW-0812">Transmembrane</keyword>
<evidence type="ECO:0000256" key="6">
    <source>
        <dbReference type="ARBA" id="ARBA00022989"/>
    </source>
</evidence>
<gene>
    <name evidence="10" type="ORF">Gferi_19755</name>
</gene>
<feature type="transmembrane region" description="Helical" evidence="9">
    <location>
        <begin position="232"/>
        <end position="251"/>
    </location>
</feature>